<feature type="transmembrane region" description="Helical" evidence="6">
    <location>
        <begin position="40"/>
        <end position="56"/>
    </location>
</feature>
<feature type="transmembrane region" description="Helical" evidence="6">
    <location>
        <begin position="372"/>
        <end position="392"/>
    </location>
</feature>
<proteinExistence type="predicted"/>
<feature type="transmembrane region" description="Helical" evidence="6">
    <location>
        <begin position="475"/>
        <end position="497"/>
    </location>
</feature>
<feature type="transmembrane region" description="Helical" evidence="6">
    <location>
        <begin position="412"/>
        <end position="432"/>
    </location>
</feature>
<name>A0A933SE85_UNCEI</name>
<evidence type="ECO:0000256" key="6">
    <source>
        <dbReference type="SAM" id="Phobius"/>
    </source>
</evidence>
<dbReference type="AlphaFoldDB" id="A0A933SE85"/>
<evidence type="ECO:0000313" key="8">
    <source>
        <dbReference type="Proteomes" id="UP000696931"/>
    </source>
</evidence>
<evidence type="ECO:0000313" key="7">
    <source>
        <dbReference type="EMBL" id="MBI5170926.1"/>
    </source>
</evidence>
<evidence type="ECO:0000256" key="2">
    <source>
        <dbReference type="ARBA" id="ARBA00022475"/>
    </source>
</evidence>
<feature type="transmembrane region" description="Helical" evidence="6">
    <location>
        <begin position="126"/>
        <end position="147"/>
    </location>
</feature>
<feature type="transmembrane region" description="Helical" evidence="6">
    <location>
        <begin position="341"/>
        <end position="365"/>
    </location>
</feature>
<protein>
    <submittedName>
        <fullName evidence="7">Oligosaccharide flippase family protein</fullName>
    </submittedName>
</protein>
<keyword evidence="5 6" id="KW-0472">Membrane</keyword>
<dbReference type="Pfam" id="PF01943">
    <property type="entry name" value="Polysacc_synt"/>
    <property type="match status" value="1"/>
</dbReference>
<organism evidence="7 8">
    <name type="scientific">Eiseniibacteriota bacterium</name>
    <dbReference type="NCBI Taxonomy" id="2212470"/>
    <lineage>
        <taxon>Bacteria</taxon>
        <taxon>Candidatus Eiseniibacteriota</taxon>
    </lineage>
</organism>
<reference evidence="7" key="1">
    <citation type="submission" date="2020-07" db="EMBL/GenBank/DDBJ databases">
        <title>Huge and variable diversity of episymbiotic CPR bacteria and DPANN archaea in groundwater ecosystems.</title>
        <authorList>
            <person name="He C.Y."/>
            <person name="Keren R."/>
            <person name="Whittaker M."/>
            <person name="Farag I.F."/>
            <person name="Doudna J."/>
            <person name="Cate J.H.D."/>
            <person name="Banfield J.F."/>
        </authorList>
    </citation>
    <scope>NUCLEOTIDE SEQUENCE</scope>
    <source>
        <strain evidence="7">NC_groundwater_1813_Pr3_B-0.1um_71_17</strain>
    </source>
</reference>
<feature type="transmembrane region" description="Helical" evidence="6">
    <location>
        <begin position="88"/>
        <end position="106"/>
    </location>
</feature>
<evidence type="ECO:0000256" key="1">
    <source>
        <dbReference type="ARBA" id="ARBA00004651"/>
    </source>
</evidence>
<dbReference type="PANTHER" id="PTHR30250:SF26">
    <property type="entry name" value="PSMA PROTEIN"/>
    <property type="match status" value="1"/>
</dbReference>
<feature type="transmembrane region" description="Helical" evidence="6">
    <location>
        <begin position="309"/>
        <end position="329"/>
    </location>
</feature>
<gene>
    <name evidence="7" type="ORF">HZA61_15660</name>
</gene>
<comment type="subcellular location">
    <subcellularLocation>
        <location evidence="1">Cell membrane</location>
        <topology evidence="1">Multi-pass membrane protein</topology>
    </subcellularLocation>
</comment>
<evidence type="ECO:0000256" key="3">
    <source>
        <dbReference type="ARBA" id="ARBA00022692"/>
    </source>
</evidence>
<evidence type="ECO:0000256" key="4">
    <source>
        <dbReference type="ARBA" id="ARBA00022989"/>
    </source>
</evidence>
<feature type="transmembrane region" description="Helical" evidence="6">
    <location>
        <begin position="14"/>
        <end position="34"/>
    </location>
</feature>
<comment type="caution">
    <text evidence="7">The sequence shown here is derived from an EMBL/GenBank/DDBJ whole genome shotgun (WGS) entry which is preliminary data.</text>
</comment>
<keyword evidence="3 6" id="KW-0812">Transmembrane</keyword>
<accession>A0A933SE85</accession>
<dbReference type="GO" id="GO:0005886">
    <property type="term" value="C:plasma membrane"/>
    <property type="evidence" value="ECO:0007669"/>
    <property type="project" value="UniProtKB-SubCell"/>
</dbReference>
<feature type="transmembrane region" description="Helical" evidence="6">
    <location>
        <begin position="444"/>
        <end position="469"/>
    </location>
</feature>
<dbReference type="InterPro" id="IPR002797">
    <property type="entry name" value="Polysacc_synth"/>
</dbReference>
<dbReference type="InterPro" id="IPR050833">
    <property type="entry name" value="Poly_Biosynth_Transport"/>
</dbReference>
<keyword evidence="4 6" id="KW-1133">Transmembrane helix</keyword>
<dbReference type="Proteomes" id="UP000696931">
    <property type="component" value="Unassembled WGS sequence"/>
</dbReference>
<sequence>MRGIRVLRNVVTNYLRLILTAGVALVLTPLMVRGLGDRDYGLWTTVFSLTGYFGLFDQGIRPSLVRYVSRDHAVKDFDGLSRTISSAIALYTAVGALTMVFAAFVGSHAADWIRMDPELHAVAPTLVLLVGATLALGFPLGVFGAVLSGLQRYDVANGIGMVISLIRPVAFVAVLRTGGGLIELAWASLIVNLLGHVWSWWAARGLLPEVRVSPSLVSKRQLRQIASYGGWALTGALAQNLSFQTDAIVITSFVGAAMVTPFSLGSGLVDNARQLVHGAAFVLSPTASEMDTLGERDKLRHMLLSGSRYSVLVSGPVLLGLVVFGGNLLTTWVGAKYAGAAVLITTLAIPTIVSLPQAVASSLLFGIGRHKGVVLLSLASALTNLGLSMWWATHPALLEPLAGGEMAKLLGVAMGTAVPQFFLSGLATAWFACRVLEMPFGRYLWSGLVQPALVAATFLPVALVVQHFFHPIGWLPIFGTCAGGWAVFALAAWVWGIPPSDRPRWSRMFSGLVRPAAGEGRP</sequence>
<dbReference type="PANTHER" id="PTHR30250">
    <property type="entry name" value="PST FAMILY PREDICTED COLANIC ACID TRANSPORTER"/>
    <property type="match status" value="1"/>
</dbReference>
<keyword evidence="2" id="KW-1003">Cell membrane</keyword>
<dbReference type="EMBL" id="JACRIW010000112">
    <property type="protein sequence ID" value="MBI5170926.1"/>
    <property type="molecule type" value="Genomic_DNA"/>
</dbReference>
<evidence type="ECO:0000256" key="5">
    <source>
        <dbReference type="ARBA" id="ARBA00023136"/>
    </source>
</evidence>